<evidence type="ECO:0000256" key="3">
    <source>
        <dbReference type="ARBA" id="ARBA00022553"/>
    </source>
</evidence>
<keyword evidence="6" id="KW-1185">Reference proteome</keyword>
<dbReference type="Gene3D" id="2.60.40.10">
    <property type="entry name" value="Immunoglobulins"/>
    <property type="match status" value="2"/>
</dbReference>
<accession>A0A9Q1EEM8</accession>
<reference evidence="5" key="1">
    <citation type="journal article" date="2023" name="Science">
        <title>Genome structures resolve the early diversification of teleost fishes.</title>
        <authorList>
            <person name="Parey E."/>
            <person name="Louis A."/>
            <person name="Montfort J."/>
            <person name="Bouchez O."/>
            <person name="Roques C."/>
            <person name="Iampietro C."/>
            <person name="Lluch J."/>
            <person name="Castinel A."/>
            <person name="Donnadieu C."/>
            <person name="Desvignes T."/>
            <person name="Floi Bucao C."/>
            <person name="Jouanno E."/>
            <person name="Wen M."/>
            <person name="Mejri S."/>
            <person name="Dirks R."/>
            <person name="Jansen H."/>
            <person name="Henkel C."/>
            <person name="Chen W.J."/>
            <person name="Zahm M."/>
            <person name="Cabau C."/>
            <person name="Klopp C."/>
            <person name="Thompson A.W."/>
            <person name="Robinson-Rechavi M."/>
            <person name="Braasch I."/>
            <person name="Lecointre G."/>
            <person name="Bobe J."/>
            <person name="Postlethwait J.H."/>
            <person name="Berthelot C."/>
            <person name="Roest Crollius H."/>
            <person name="Guiguen Y."/>
        </authorList>
    </citation>
    <scope>NUCLEOTIDE SEQUENCE</scope>
    <source>
        <strain evidence="5">WJC10195</strain>
    </source>
</reference>
<protein>
    <recommendedName>
        <fullName evidence="7">Ig-like domain-containing protein</fullName>
    </recommendedName>
</protein>
<keyword evidence="4" id="KW-1015">Disulfide bond</keyword>
<evidence type="ECO:0000256" key="4">
    <source>
        <dbReference type="ARBA" id="ARBA00023157"/>
    </source>
</evidence>
<evidence type="ECO:0000256" key="2">
    <source>
        <dbReference type="ARBA" id="ARBA00022490"/>
    </source>
</evidence>
<dbReference type="InterPro" id="IPR052385">
    <property type="entry name" value="Obscurin/Obscurin-like_Reg"/>
</dbReference>
<evidence type="ECO:0000256" key="1">
    <source>
        <dbReference type="ARBA" id="ARBA00004496"/>
    </source>
</evidence>
<dbReference type="InterPro" id="IPR036179">
    <property type="entry name" value="Ig-like_dom_sf"/>
</dbReference>
<name>A0A9Q1EEM8_SYNKA</name>
<evidence type="ECO:0000313" key="6">
    <source>
        <dbReference type="Proteomes" id="UP001152622"/>
    </source>
</evidence>
<keyword evidence="3" id="KW-0597">Phosphoprotein</keyword>
<comment type="subcellular location">
    <subcellularLocation>
        <location evidence="1">Cytoplasm</location>
    </subcellularLocation>
</comment>
<comment type="caution">
    <text evidence="5">The sequence shown here is derived from an EMBL/GenBank/DDBJ whole genome shotgun (WGS) entry which is preliminary data.</text>
</comment>
<dbReference type="EMBL" id="JAINUF010000019">
    <property type="protein sequence ID" value="KAJ8337402.1"/>
    <property type="molecule type" value="Genomic_DNA"/>
</dbReference>
<keyword evidence="2" id="KW-0963">Cytoplasm</keyword>
<dbReference type="OrthoDB" id="6159398at2759"/>
<organism evidence="5 6">
    <name type="scientific">Synaphobranchus kaupii</name>
    <name type="common">Kaup's arrowtooth eel</name>
    <dbReference type="NCBI Taxonomy" id="118154"/>
    <lineage>
        <taxon>Eukaryota</taxon>
        <taxon>Metazoa</taxon>
        <taxon>Chordata</taxon>
        <taxon>Craniata</taxon>
        <taxon>Vertebrata</taxon>
        <taxon>Euteleostomi</taxon>
        <taxon>Actinopterygii</taxon>
        <taxon>Neopterygii</taxon>
        <taxon>Teleostei</taxon>
        <taxon>Anguilliformes</taxon>
        <taxon>Synaphobranchidae</taxon>
        <taxon>Synaphobranchus</taxon>
    </lineage>
</organism>
<evidence type="ECO:0008006" key="7">
    <source>
        <dbReference type="Google" id="ProtNLM"/>
    </source>
</evidence>
<gene>
    <name evidence="5" type="ORF">SKAU_G00386220</name>
</gene>
<dbReference type="InterPro" id="IPR013783">
    <property type="entry name" value="Ig-like_fold"/>
</dbReference>
<dbReference type="AlphaFoldDB" id="A0A9Q1EEM8"/>
<dbReference type="PANTHER" id="PTHR35971:SF4">
    <property type="entry name" value="OBSCURIN"/>
    <property type="match status" value="1"/>
</dbReference>
<proteinExistence type="predicted"/>
<dbReference type="GO" id="GO:0005737">
    <property type="term" value="C:cytoplasm"/>
    <property type="evidence" value="ECO:0007669"/>
    <property type="project" value="UniProtKB-SubCell"/>
</dbReference>
<dbReference type="PANTHER" id="PTHR35971">
    <property type="entry name" value="SI:DKEY-31G6.6"/>
    <property type="match status" value="1"/>
</dbReference>
<sequence>MRQEGTVLELCIHDLEREDNGYYTCDVGEQLSTASVTVQEREAQIVRGLMNTDVFVGERAEFSCQLSRRASRRPQWWLDGSALRQSAFSDIAEGQGNVHHARPKGPGLQRLGNRHVQSWEPGVHRQAVSQRRKTRDVLLLLHSNWPDPPPALTLTSHLSC</sequence>
<dbReference type="SUPFAM" id="SSF48726">
    <property type="entry name" value="Immunoglobulin"/>
    <property type="match status" value="2"/>
</dbReference>
<dbReference type="Proteomes" id="UP001152622">
    <property type="component" value="Chromosome 19"/>
</dbReference>
<evidence type="ECO:0000313" key="5">
    <source>
        <dbReference type="EMBL" id="KAJ8337402.1"/>
    </source>
</evidence>